<feature type="region of interest" description="Disordered" evidence="7">
    <location>
        <begin position="572"/>
        <end position="596"/>
    </location>
</feature>
<accession>A0A7D3XYV1</accession>
<dbReference type="InterPro" id="IPR005467">
    <property type="entry name" value="His_kinase_dom"/>
</dbReference>
<dbReference type="InterPro" id="IPR013655">
    <property type="entry name" value="PAS_fold_3"/>
</dbReference>
<evidence type="ECO:0000256" key="6">
    <source>
        <dbReference type="SAM" id="Coils"/>
    </source>
</evidence>
<dbReference type="PROSITE" id="PS50109">
    <property type="entry name" value="HIS_KIN"/>
    <property type="match status" value="1"/>
</dbReference>
<dbReference type="PROSITE" id="PS50113">
    <property type="entry name" value="PAC"/>
    <property type="match status" value="2"/>
</dbReference>
<dbReference type="AlphaFoldDB" id="A0A7D3XYV1"/>
<dbReference type="SMART" id="SM00387">
    <property type="entry name" value="HATPase_c"/>
    <property type="match status" value="1"/>
</dbReference>
<feature type="coiled-coil region" evidence="6">
    <location>
        <begin position="420"/>
        <end position="454"/>
    </location>
</feature>
<dbReference type="InterPro" id="IPR000014">
    <property type="entry name" value="PAS"/>
</dbReference>
<keyword evidence="4" id="KW-0808">Transferase</keyword>
<dbReference type="SUPFAM" id="SSF55785">
    <property type="entry name" value="PYP-like sensor domain (PAS domain)"/>
    <property type="match status" value="3"/>
</dbReference>
<dbReference type="CDD" id="cd00130">
    <property type="entry name" value="PAS"/>
    <property type="match status" value="2"/>
</dbReference>
<evidence type="ECO:0000259" key="8">
    <source>
        <dbReference type="PROSITE" id="PS50109"/>
    </source>
</evidence>
<feature type="domain" description="PAC" evidence="10">
    <location>
        <begin position="330"/>
        <end position="380"/>
    </location>
</feature>
<evidence type="ECO:0000256" key="1">
    <source>
        <dbReference type="ARBA" id="ARBA00000085"/>
    </source>
</evidence>
<dbReference type="PANTHER" id="PTHR43304">
    <property type="entry name" value="PHYTOCHROME-LIKE PROTEIN CPH1"/>
    <property type="match status" value="1"/>
</dbReference>
<gene>
    <name evidence="11" type="ORF">HPS36_01630</name>
</gene>
<organism evidence="11 12">
    <name type="scientific">Halorubrum salinarum</name>
    <dbReference type="NCBI Taxonomy" id="2739057"/>
    <lineage>
        <taxon>Archaea</taxon>
        <taxon>Methanobacteriati</taxon>
        <taxon>Methanobacteriota</taxon>
        <taxon>Stenosarchaea group</taxon>
        <taxon>Halobacteria</taxon>
        <taxon>Halobacteriales</taxon>
        <taxon>Haloferacaceae</taxon>
        <taxon>Halorubrum</taxon>
    </lineage>
</organism>
<dbReference type="InterPro" id="IPR035965">
    <property type="entry name" value="PAS-like_dom_sf"/>
</dbReference>
<dbReference type="InterPro" id="IPR000700">
    <property type="entry name" value="PAS-assoc_C"/>
</dbReference>
<dbReference type="CDD" id="cd00075">
    <property type="entry name" value="HATPase"/>
    <property type="match status" value="1"/>
</dbReference>
<evidence type="ECO:0000259" key="10">
    <source>
        <dbReference type="PROSITE" id="PS50113"/>
    </source>
</evidence>
<dbReference type="InterPro" id="IPR052162">
    <property type="entry name" value="Sensor_kinase/Photoreceptor"/>
</dbReference>
<feature type="domain" description="Histidine kinase" evidence="8">
    <location>
        <begin position="384"/>
        <end position="637"/>
    </location>
</feature>
<dbReference type="PANTHER" id="PTHR43304:SF1">
    <property type="entry name" value="PAC DOMAIN-CONTAINING PROTEIN"/>
    <property type="match status" value="1"/>
</dbReference>
<feature type="domain" description="PAS" evidence="9">
    <location>
        <begin position="128"/>
        <end position="174"/>
    </location>
</feature>
<evidence type="ECO:0000313" key="12">
    <source>
        <dbReference type="Proteomes" id="UP000505020"/>
    </source>
</evidence>
<dbReference type="EC" id="2.7.13.3" evidence="2"/>
<evidence type="ECO:0000256" key="7">
    <source>
        <dbReference type="SAM" id="MobiDB-lite"/>
    </source>
</evidence>
<evidence type="ECO:0000256" key="3">
    <source>
        <dbReference type="ARBA" id="ARBA00022553"/>
    </source>
</evidence>
<dbReference type="Proteomes" id="UP000505020">
    <property type="component" value="Chromosome"/>
</dbReference>
<name>A0A7D3XYV1_9EURY</name>
<protein>
    <recommendedName>
        <fullName evidence="2">histidine kinase</fullName>
        <ecNumber evidence="2">2.7.13.3</ecNumber>
    </recommendedName>
</protein>
<dbReference type="KEGG" id="hsai:HPS36_01630"/>
<dbReference type="Pfam" id="PF00989">
    <property type="entry name" value="PAS"/>
    <property type="match status" value="1"/>
</dbReference>
<reference evidence="11 12" key="1">
    <citation type="submission" date="2020-05" db="EMBL/GenBank/DDBJ databases">
        <title>Halorubrum RHB-C sp.nov., an extremely halophilic archaeon isolated from solar salt farm.</title>
        <authorList>
            <person name="Ho H."/>
            <person name="Danganan R.E."/>
            <person name="Dedeles G.R."/>
            <person name="Kim S.-G."/>
        </authorList>
    </citation>
    <scope>NUCLEOTIDE SEQUENCE [LARGE SCALE GENOMIC DNA]</scope>
    <source>
        <strain evidence="11 12">RHB-C</strain>
    </source>
</reference>
<keyword evidence="3" id="KW-0597">Phosphoprotein</keyword>
<keyword evidence="6" id="KW-0175">Coiled coil</keyword>
<dbReference type="InterPro" id="IPR013767">
    <property type="entry name" value="PAS_fold"/>
</dbReference>
<dbReference type="PRINTS" id="PR00344">
    <property type="entry name" value="BCTRLSENSOR"/>
</dbReference>
<keyword evidence="12" id="KW-1185">Reference proteome</keyword>
<dbReference type="Pfam" id="PF02518">
    <property type="entry name" value="HATPase_c"/>
    <property type="match status" value="1"/>
</dbReference>
<evidence type="ECO:0000256" key="2">
    <source>
        <dbReference type="ARBA" id="ARBA00012438"/>
    </source>
</evidence>
<dbReference type="RefSeq" id="WP_173228254.1">
    <property type="nucleotide sequence ID" value="NZ_CP053941.1"/>
</dbReference>
<evidence type="ECO:0000313" key="11">
    <source>
        <dbReference type="EMBL" id="QKG91607.1"/>
    </source>
</evidence>
<dbReference type="InterPro" id="IPR036890">
    <property type="entry name" value="HATPase_C_sf"/>
</dbReference>
<feature type="domain" description="PAC" evidence="10">
    <location>
        <begin position="208"/>
        <end position="260"/>
    </location>
</feature>
<sequence>MSETPPTRLVLQSLLDATAEVALLIDSDGLVVEELRNDSDHELLDYGDEELTSKTLWNALRSSQLEHLRTTIEKVFDCGETRPVDIQIGVEGKTRQVEGTVSPVGDGEPRFALLTIEDTTQQMDRQRARDLLSRVFEVAPIGIVVVEPSGNISRANGRAEDILDLEREEITSRTYKDQEWNITYDDGTPIASDEHPVTKVLQTGEPVLGLEHWIELPDGTKKWLSSHSAPVLDEEGDVEYVVVGLDDITHAKSREERLEWLVRSEELADIGGWELDLKTDTVRGTAGMNQLHGDDDYPLPLEEVITLYHPDDRRDIRDAITACREEGSPFEIEARRRTADGYERWVRVAGERVEEEGTKKVRGVVRDITVDKEREQRLSVMNRVLRHNIRNRANVILGHADLVKDELEKLDVPEEIKTERQELLDSIEKTSKEGRDLQSEVRLLENLLADLQQSSVERAETGVDMIRTASVDLTELSEKVRAFDDAIDRIDTVDNVELSSVIGALVTEYGEEFPEADINVTGDDVTVTGDREVLRVILQIPIENALQHCEAPELSISVTAPSSRSDRVVVSIKDDGPGIPELEKRSLEKAQETPTAHSTGIGLWTMQWLTRRIGGAVSVAENTHGGTTVELELPISFESKQALSSE</sequence>
<dbReference type="Pfam" id="PF08447">
    <property type="entry name" value="PAS_3"/>
    <property type="match status" value="1"/>
</dbReference>
<dbReference type="GO" id="GO:0004673">
    <property type="term" value="F:protein histidine kinase activity"/>
    <property type="evidence" value="ECO:0007669"/>
    <property type="project" value="UniProtKB-EC"/>
</dbReference>
<proteinExistence type="predicted"/>
<evidence type="ECO:0000256" key="4">
    <source>
        <dbReference type="ARBA" id="ARBA00022679"/>
    </source>
</evidence>
<dbReference type="InterPro" id="IPR003594">
    <property type="entry name" value="HATPase_dom"/>
</dbReference>
<dbReference type="GeneID" id="55593662"/>
<keyword evidence="5" id="KW-0418">Kinase</keyword>
<dbReference type="EMBL" id="CP053941">
    <property type="protein sequence ID" value="QKG91607.1"/>
    <property type="molecule type" value="Genomic_DNA"/>
</dbReference>
<dbReference type="PROSITE" id="PS50112">
    <property type="entry name" value="PAS"/>
    <property type="match status" value="1"/>
</dbReference>
<dbReference type="Gene3D" id="3.30.565.10">
    <property type="entry name" value="Histidine kinase-like ATPase, C-terminal domain"/>
    <property type="match status" value="1"/>
</dbReference>
<dbReference type="InterPro" id="IPR001610">
    <property type="entry name" value="PAC"/>
</dbReference>
<evidence type="ECO:0000256" key="5">
    <source>
        <dbReference type="ARBA" id="ARBA00022777"/>
    </source>
</evidence>
<dbReference type="InterPro" id="IPR004358">
    <property type="entry name" value="Sig_transdc_His_kin-like_C"/>
</dbReference>
<comment type="catalytic activity">
    <reaction evidence="1">
        <text>ATP + protein L-histidine = ADP + protein N-phospho-L-histidine.</text>
        <dbReference type="EC" id="2.7.13.3"/>
    </reaction>
</comment>
<evidence type="ECO:0000259" key="9">
    <source>
        <dbReference type="PROSITE" id="PS50112"/>
    </source>
</evidence>
<dbReference type="Gene3D" id="3.30.450.20">
    <property type="entry name" value="PAS domain"/>
    <property type="match status" value="3"/>
</dbReference>
<feature type="compositionally biased region" description="Basic and acidic residues" evidence="7">
    <location>
        <begin position="572"/>
        <end position="591"/>
    </location>
</feature>
<dbReference type="SUPFAM" id="SSF55874">
    <property type="entry name" value="ATPase domain of HSP90 chaperone/DNA topoisomerase II/histidine kinase"/>
    <property type="match status" value="1"/>
</dbReference>
<dbReference type="SMART" id="SM00086">
    <property type="entry name" value="PAC"/>
    <property type="match status" value="3"/>
</dbReference>
<dbReference type="NCBIfam" id="TIGR00229">
    <property type="entry name" value="sensory_box"/>
    <property type="match status" value="3"/>
</dbReference>
<dbReference type="SMART" id="SM00091">
    <property type="entry name" value="PAS"/>
    <property type="match status" value="2"/>
</dbReference>
<dbReference type="GO" id="GO:0006355">
    <property type="term" value="P:regulation of DNA-templated transcription"/>
    <property type="evidence" value="ECO:0007669"/>
    <property type="project" value="InterPro"/>
</dbReference>